<feature type="domain" description="Pectinesterase inhibitor" evidence="2">
    <location>
        <begin position="31"/>
        <end position="145"/>
    </location>
</feature>
<name>A0AAV0ZBT6_VICFA</name>
<dbReference type="InterPro" id="IPR035513">
    <property type="entry name" value="Invertase/methylesterase_inhib"/>
</dbReference>
<evidence type="ECO:0000256" key="1">
    <source>
        <dbReference type="SAM" id="SignalP"/>
    </source>
</evidence>
<feature type="signal peptide" evidence="1">
    <location>
        <begin position="1"/>
        <end position="24"/>
    </location>
</feature>
<dbReference type="InterPro" id="IPR006501">
    <property type="entry name" value="Pectinesterase_inhib_dom"/>
</dbReference>
<dbReference type="Pfam" id="PF04043">
    <property type="entry name" value="PMEI"/>
    <property type="match status" value="1"/>
</dbReference>
<dbReference type="SUPFAM" id="SSF101148">
    <property type="entry name" value="Plant invertase/pectin methylesterase inhibitor"/>
    <property type="match status" value="1"/>
</dbReference>
<reference evidence="3 4" key="1">
    <citation type="submission" date="2023-01" db="EMBL/GenBank/DDBJ databases">
        <authorList>
            <person name="Kreplak J."/>
        </authorList>
    </citation>
    <scope>NUCLEOTIDE SEQUENCE [LARGE SCALE GENOMIC DNA]</scope>
</reference>
<evidence type="ECO:0000313" key="3">
    <source>
        <dbReference type="EMBL" id="CAI8593850.1"/>
    </source>
</evidence>
<evidence type="ECO:0000313" key="4">
    <source>
        <dbReference type="Proteomes" id="UP001157006"/>
    </source>
</evidence>
<keyword evidence="1" id="KW-0732">Signal</keyword>
<organism evidence="3 4">
    <name type="scientific">Vicia faba</name>
    <name type="common">Broad bean</name>
    <name type="synonym">Faba vulgaris</name>
    <dbReference type="NCBI Taxonomy" id="3906"/>
    <lineage>
        <taxon>Eukaryota</taxon>
        <taxon>Viridiplantae</taxon>
        <taxon>Streptophyta</taxon>
        <taxon>Embryophyta</taxon>
        <taxon>Tracheophyta</taxon>
        <taxon>Spermatophyta</taxon>
        <taxon>Magnoliopsida</taxon>
        <taxon>eudicotyledons</taxon>
        <taxon>Gunneridae</taxon>
        <taxon>Pentapetalae</taxon>
        <taxon>rosids</taxon>
        <taxon>fabids</taxon>
        <taxon>Fabales</taxon>
        <taxon>Fabaceae</taxon>
        <taxon>Papilionoideae</taxon>
        <taxon>50 kb inversion clade</taxon>
        <taxon>NPAAA clade</taxon>
        <taxon>Hologalegina</taxon>
        <taxon>IRL clade</taxon>
        <taxon>Fabeae</taxon>
        <taxon>Vicia</taxon>
    </lineage>
</organism>
<dbReference type="PANTHER" id="PTHR31890">
    <property type="entry name" value="PLANT INVERTASE/PECTIN METHYLESTERASE INHIBITOR SUPERFAMILY PROTEIN"/>
    <property type="match status" value="1"/>
</dbReference>
<dbReference type="AlphaFoldDB" id="A0AAV0ZBT6"/>
<protein>
    <recommendedName>
        <fullName evidence="2">Pectinesterase inhibitor domain-containing protein</fullName>
    </recommendedName>
</protein>
<feature type="chain" id="PRO_5043662160" description="Pectinesterase inhibitor domain-containing protein" evidence="1">
    <location>
        <begin position="25"/>
        <end position="180"/>
    </location>
</feature>
<dbReference type="PANTHER" id="PTHR31890:SF9">
    <property type="entry name" value="PLANT INVERTASE_PECTIN METHYLESTERASE INHIBITOR SUPERFAMILY PROTEIN"/>
    <property type="match status" value="1"/>
</dbReference>
<dbReference type="Gene3D" id="1.20.140.40">
    <property type="entry name" value="Invertase/pectin methylesterase inhibitor family protein"/>
    <property type="match status" value="1"/>
</dbReference>
<evidence type="ECO:0000259" key="2">
    <source>
        <dbReference type="Pfam" id="PF04043"/>
    </source>
</evidence>
<sequence length="180" mass="20112">MKSMASLFIIFLPLVLHVVVPVLSVNLYEIVCNEAGQDADRCVSTLKADKRVVAAKNYRDLSNSILEMAFDMATSIQSYFDKETIRFPKDNVIRRCSVKYIDVMEDFKSAIYKLGYNTKGAIDDIHAAGSEAMNCERALSTQKPYNPSMHALNSQIYLLTEISVLAINHVALKEGLSNQP</sequence>
<dbReference type="EMBL" id="OX451735">
    <property type="protein sequence ID" value="CAI8593850.1"/>
    <property type="molecule type" value="Genomic_DNA"/>
</dbReference>
<gene>
    <name evidence="3" type="ORF">VFH_I111760</name>
</gene>
<accession>A0AAV0ZBT6</accession>
<dbReference type="GO" id="GO:0004857">
    <property type="term" value="F:enzyme inhibitor activity"/>
    <property type="evidence" value="ECO:0007669"/>
    <property type="project" value="InterPro"/>
</dbReference>
<proteinExistence type="predicted"/>
<keyword evidence="4" id="KW-1185">Reference proteome</keyword>
<dbReference type="Proteomes" id="UP001157006">
    <property type="component" value="Chromosome 1S"/>
</dbReference>